<evidence type="ECO:0000256" key="11">
    <source>
        <dbReference type="SAM" id="MobiDB-lite"/>
    </source>
</evidence>
<keyword evidence="13" id="KW-1185">Reference proteome</keyword>
<evidence type="ECO:0000256" key="3">
    <source>
        <dbReference type="ARBA" id="ARBA00008281"/>
    </source>
</evidence>
<reference evidence="12 13" key="1">
    <citation type="submission" date="2023-07" db="EMBL/GenBank/DDBJ databases">
        <title>Sorghum-associated microbial communities from plants grown in Nebraska, USA.</title>
        <authorList>
            <person name="Schachtman D."/>
        </authorList>
    </citation>
    <scope>NUCLEOTIDE SEQUENCE [LARGE SCALE GENOMIC DNA]</scope>
    <source>
        <strain evidence="12 13">DS1027</strain>
    </source>
</reference>
<keyword evidence="12" id="KW-0966">Cell projection</keyword>
<dbReference type="Proteomes" id="UP001184150">
    <property type="component" value="Unassembled WGS sequence"/>
</dbReference>
<evidence type="ECO:0000256" key="5">
    <source>
        <dbReference type="ARBA" id="ARBA00022500"/>
    </source>
</evidence>
<comment type="caution">
    <text evidence="12">The sequence shown here is derived from an EMBL/GenBank/DDBJ whole genome shotgun (WGS) entry which is preliminary data.</text>
</comment>
<evidence type="ECO:0000256" key="8">
    <source>
        <dbReference type="ARBA" id="ARBA00022989"/>
    </source>
</evidence>
<protein>
    <recommendedName>
        <fullName evidence="10">Flagellar protein FliL</fullName>
    </recommendedName>
</protein>
<keyword evidence="6 10" id="KW-0812">Transmembrane</keyword>
<comment type="function">
    <text evidence="1 10">Controls the rotational direction of flagella during chemotaxis.</text>
</comment>
<comment type="subcellular location">
    <subcellularLocation>
        <location evidence="10">Cell inner membrane</location>
    </subcellularLocation>
    <subcellularLocation>
        <location evidence="2">Cell membrane</location>
        <topology evidence="2">Single-pass membrane protein</topology>
    </subcellularLocation>
</comment>
<keyword evidence="7 10" id="KW-0283">Flagellar rotation</keyword>
<feature type="region of interest" description="Disordered" evidence="11">
    <location>
        <begin position="63"/>
        <end position="90"/>
    </location>
</feature>
<evidence type="ECO:0000256" key="7">
    <source>
        <dbReference type="ARBA" id="ARBA00022779"/>
    </source>
</evidence>
<sequence length="199" mass="21714">MSDKKEKDKDAPKKKKGGLVVLIGVVVATLVMGGGGVYALFAMHILGGPQVVIHEDNKPKLIRKGEEDPYAPVAKEGGEGEGGAKEVEGEGGSEYRTVYYSFSDDFTSNLKDSDRLVQASIAASTRRDYRVVMWMKKHELAIRSALLTVLADTPDTDVETTQGKQRLQQRMTAAINKVLTDTEGFGGVDAVYFKQFIVQ</sequence>
<comment type="similarity">
    <text evidence="3 10">Belongs to the FliL family.</text>
</comment>
<keyword evidence="5 10" id="KW-0145">Chemotaxis</keyword>
<evidence type="ECO:0000313" key="12">
    <source>
        <dbReference type="EMBL" id="MDR6513205.1"/>
    </source>
</evidence>
<evidence type="ECO:0000313" key="13">
    <source>
        <dbReference type="Proteomes" id="UP001184150"/>
    </source>
</evidence>
<keyword evidence="9 10" id="KW-0472">Membrane</keyword>
<evidence type="ECO:0000256" key="4">
    <source>
        <dbReference type="ARBA" id="ARBA00022475"/>
    </source>
</evidence>
<evidence type="ECO:0000256" key="1">
    <source>
        <dbReference type="ARBA" id="ARBA00002254"/>
    </source>
</evidence>
<organism evidence="12 13">
    <name type="scientific">Novosphingobium capsulatum</name>
    <dbReference type="NCBI Taxonomy" id="13688"/>
    <lineage>
        <taxon>Bacteria</taxon>
        <taxon>Pseudomonadati</taxon>
        <taxon>Pseudomonadota</taxon>
        <taxon>Alphaproteobacteria</taxon>
        <taxon>Sphingomonadales</taxon>
        <taxon>Sphingomonadaceae</taxon>
        <taxon>Novosphingobium</taxon>
    </lineage>
</organism>
<evidence type="ECO:0000256" key="6">
    <source>
        <dbReference type="ARBA" id="ARBA00022692"/>
    </source>
</evidence>
<keyword evidence="12" id="KW-0969">Cilium</keyword>
<evidence type="ECO:0000256" key="2">
    <source>
        <dbReference type="ARBA" id="ARBA00004162"/>
    </source>
</evidence>
<keyword evidence="10" id="KW-0997">Cell inner membrane</keyword>
<dbReference type="RefSeq" id="WP_062787667.1">
    <property type="nucleotide sequence ID" value="NZ_CP140000.1"/>
</dbReference>
<dbReference type="Pfam" id="PF03748">
    <property type="entry name" value="FliL"/>
    <property type="match status" value="1"/>
</dbReference>
<dbReference type="EMBL" id="JAVDRD010000016">
    <property type="protein sequence ID" value="MDR6513205.1"/>
    <property type="molecule type" value="Genomic_DNA"/>
</dbReference>
<feature type="compositionally biased region" description="Basic and acidic residues" evidence="11">
    <location>
        <begin position="76"/>
        <end position="88"/>
    </location>
</feature>
<gene>
    <name evidence="12" type="ORF">J2792_004097</name>
</gene>
<accession>A0ABU1MS77</accession>
<evidence type="ECO:0000256" key="9">
    <source>
        <dbReference type="ARBA" id="ARBA00023136"/>
    </source>
</evidence>
<dbReference type="PANTHER" id="PTHR35091">
    <property type="entry name" value="FLAGELLAR PROTEIN FLIL"/>
    <property type="match status" value="1"/>
</dbReference>
<dbReference type="PANTHER" id="PTHR35091:SF2">
    <property type="entry name" value="FLAGELLAR PROTEIN FLIL"/>
    <property type="match status" value="1"/>
</dbReference>
<keyword evidence="4" id="KW-1003">Cell membrane</keyword>
<name>A0ABU1MS77_9SPHN</name>
<feature type="transmembrane region" description="Helical" evidence="10">
    <location>
        <begin position="20"/>
        <end position="41"/>
    </location>
</feature>
<evidence type="ECO:0000256" key="10">
    <source>
        <dbReference type="RuleBase" id="RU364125"/>
    </source>
</evidence>
<proteinExistence type="inferred from homology"/>
<keyword evidence="8 10" id="KW-1133">Transmembrane helix</keyword>
<keyword evidence="12" id="KW-0282">Flagellum</keyword>
<dbReference type="InterPro" id="IPR005503">
    <property type="entry name" value="FliL"/>
</dbReference>